<reference evidence="1" key="2">
    <citation type="journal article" date="2022" name="Nat. Microbiol.">
        <title>RNA viromes from terrestrial sites across China expand environmental viral diversity.</title>
        <authorList>
            <person name="Chiapello M."/>
            <person name="Rodriguez-Romero J."/>
            <person name="Ayllon M.A."/>
            <person name="Turina M."/>
        </authorList>
    </citation>
    <scope>NUCLEOTIDE SEQUENCE</scope>
    <source>
        <strain evidence="1">237-k141_63393</strain>
    </source>
</reference>
<organism evidence="1 2">
    <name type="scientific">Xinjiang varicosavirus</name>
    <dbReference type="NCBI Taxonomy" id="3071319"/>
    <lineage>
        <taxon>Viruses</taxon>
        <taxon>Riboviria</taxon>
        <taxon>Orthornavirae</taxon>
        <taxon>Negarnaviricota</taxon>
        <taxon>Haploviricotina</taxon>
        <taxon>Monjiviricetes</taxon>
        <taxon>Mononegavirales</taxon>
        <taxon>Rhabdoviridae</taxon>
        <taxon>Betarhabdovirinae</taxon>
        <taxon>Varicosavirus</taxon>
        <taxon>Varicosavirus xinjiangense</taxon>
    </lineage>
</organism>
<accession>A0AAJ4TXK9</accession>
<evidence type="ECO:0000313" key="1">
    <source>
        <dbReference type="EMBL" id="QYF49872.1"/>
    </source>
</evidence>
<evidence type="ECO:0000313" key="2">
    <source>
        <dbReference type="Proteomes" id="UP001156781"/>
    </source>
</evidence>
<sequence>MALKNAPHLSEISMSAEEQHFGVDGGTADPYLPSITPRKRWDYSCKWDMVISGPMKEFDLGKQPLLKGLFNKITGKVSLTNPEIHVVWRGLVPPSICRNDVVVTCRFTADRSEKMGLMSQHTHGMHLYMHHVFYPGHSITVGPGTDLPWAVGFSIPDFELDPKYVVAQVHVRVTGYFTQIPEYATQKDSELISIVPMDELVTGFAMSAPRVPNQGWILRGHKMGVDGRTMANKVKFLQEIGVDIEALRMAGGLKQIMKTIPNNVVKGNATEKEKMDATLLVNRHLKQIGN</sequence>
<name>A0AAJ4TXK9_9RHAB</name>
<proteinExistence type="predicted"/>
<keyword evidence="2" id="KW-1185">Reference proteome</keyword>
<dbReference type="EMBL" id="MW897033">
    <property type="protein sequence ID" value="QYF49872.1"/>
    <property type="molecule type" value="Viral_cRNA"/>
</dbReference>
<dbReference type="Proteomes" id="UP001156781">
    <property type="component" value="Genome"/>
</dbReference>
<protein>
    <submittedName>
        <fullName evidence="1">Protein 3</fullName>
    </submittedName>
</protein>
<reference evidence="1" key="1">
    <citation type="submission" date="2021-03" db="EMBL/GenBank/DDBJ databases">
        <authorList>
            <person name="Chen Y.-M."/>
            <person name="Zhang Y.-Z."/>
        </authorList>
    </citation>
    <scope>NUCLEOTIDE SEQUENCE</scope>
    <source>
        <strain evidence="1">237-k141_63393</strain>
    </source>
</reference>